<name>A0A6J5QG91_9CAUD</name>
<feature type="coiled-coil region" evidence="1">
    <location>
        <begin position="13"/>
        <end position="40"/>
    </location>
</feature>
<proteinExistence type="predicted"/>
<evidence type="ECO:0000256" key="1">
    <source>
        <dbReference type="SAM" id="Coils"/>
    </source>
</evidence>
<gene>
    <name evidence="2" type="ORF">UFOVP1040_35</name>
</gene>
<organism evidence="2">
    <name type="scientific">uncultured Caudovirales phage</name>
    <dbReference type="NCBI Taxonomy" id="2100421"/>
    <lineage>
        <taxon>Viruses</taxon>
        <taxon>Duplodnaviria</taxon>
        <taxon>Heunggongvirae</taxon>
        <taxon>Uroviricota</taxon>
        <taxon>Caudoviricetes</taxon>
        <taxon>Peduoviridae</taxon>
        <taxon>Maltschvirus</taxon>
        <taxon>Maltschvirus maltsch</taxon>
    </lineage>
</organism>
<keyword evidence="1" id="KW-0175">Coiled coil</keyword>
<accession>A0A6J5QG91</accession>
<reference evidence="2" key="1">
    <citation type="submission" date="2020-05" db="EMBL/GenBank/DDBJ databases">
        <authorList>
            <person name="Chiriac C."/>
            <person name="Salcher M."/>
            <person name="Ghai R."/>
            <person name="Kavagutti S V."/>
        </authorList>
    </citation>
    <scope>NUCLEOTIDE SEQUENCE</scope>
</reference>
<dbReference type="EMBL" id="LR796994">
    <property type="protein sequence ID" value="CAB4180198.1"/>
    <property type="molecule type" value="Genomic_DNA"/>
</dbReference>
<protein>
    <submittedName>
        <fullName evidence="2">Uncharacterized protein</fullName>
    </submittedName>
</protein>
<evidence type="ECO:0000313" key="2">
    <source>
        <dbReference type="EMBL" id="CAB4180198.1"/>
    </source>
</evidence>
<sequence>MSARQATEFDAAIKQMQDLVEQMEGNLRDARAKLKEVRDARARFVSPVKIGDTAALKSGTGGAEAVYLVTDVIAAKYSDDQEYYGKKLKANGEPGLRDARIYVWGKQTFVTIRPGGK</sequence>